<name>A0ABY1JBY9_9BACT</name>
<keyword evidence="6" id="KW-1185">Reference proteome</keyword>
<accession>A0ABY1JBY9</accession>
<comment type="caution">
    <text evidence="5">The sequence shown here is derived from an EMBL/GenBank/DDBJ whole genome shotgun (WGS) entry which is preliminary data.</text>
</comment>
<dbReference type="PANTHER" id="PTHR11104">
    <property type="entry name" value="AMINOGLYCOSIDE N3-ACETYLTRANSFERASE"/>
    <property type="match status" value="1"/>
</dbReference>
<sequence>MMDCDERGKDYLYICDDSEKIYYADIADALCSANIEKGDIIFVHSDVSVFGKLGNIRDRDKFLGMILNAFKEAVGSEGTIIMPTFTYSFTKGETYCPETSPSTVGVLTEFFRKQSGVTRTIHPIFSAAVWGKEKAYFTEGLSKDSFDDDSIFGKLRKKKGKLVFFGVDFHVMTFLHHIEQKHVVPYRYMKSFTGRIKVGDKEYEDTYTYYVRYLDKNVVTDASRFERYALECGALKEVKLGYSAVKVARSNDIFDVGYELLDKDIFFFLKDKVMI</sequence>
<dbReference type="Proteomes" id="UP000185093">
    <property type="component" value="Unassembled WGS sequence"/>
</dbReference>
<dbReference type="InterPro" id="IPR003679">
    <property type="entry name" value="Amioglycoside_AcTrfase"/>
</dbReference>
<dbReference type="Pfam" id="PF02522">
    <property type="entry name" value="Antibiotic_NAT"/>
    <property type="match status" value="1"/>
</dbReference>
<keyword evidence="3 4" id="KW-0012">Acyltransferase</keyword>
<dbReference type="PANTHER" id="PTHR11104:SF0">
    <property type="entry name" value="SPBETA PROPHAGE-DERIVED AMINOGLYCOSIDE N(3')-ACETYLTRANSFERASE-LIKE PROTEIN YOKD"/>
    <property type="match status" value="1"/>
</dbReference>
<reference evidence="5 6" key="1">
    <citation type="submission" date="2016-11" db="EMBL/GenBank/DDBJ databases">
        <authorList>
            <person name="Varghese N."/>
            <person name="Submissions S."/>
        </authorList>
    </citation>
    <scope>NUCLEOTIDE SEQUENCE [LARGE SCALE GENOMIC DNA]</scope>
    <source>
        <strain evidence="5 6">DSM 20664</strain>
    </source>
</reference>
<dbReference type="SUPFAM" id="SSF110710">
    <property type="entry name" value="TTHA0583/YokD-like"/>
    <property type="match status" value="1"/>
</dbReference>
<evidence type="ECO:0000256" key="4">
    <source>
        <dbReference type="RuleBase" id="RU365031"/>
    </source>
</evidence>
<dbReference type="InterPro" id="IPR028345">
    <property type="entry name" value="Antibiotic_NAT-like"/>
</dbReference>
<proteinExistence type="inferred from homology"/>
<evidence type="ECO:0000256" key="1">
    <source>
        <dbReference type="ARBA" id="ARBA00006383"/>
    </source>
</evidence>
<evidence type="ECO:0000313" key="5">
    <source>
        <dbReference type="EMBL" id="SIN64241.1"/>
    </source>
</evidence>
<evidence type="ECO:0000256" key="3">
    <source>
        <dbReference type="ARBA" id="ARBA00023315"/>
    </source>
</evidence>
<dbReference type="EMBL" id="FSQZ01000001">
    <property type="protein sequence ID" value="SIN64241.1"/>
    <property type="molecule type" value="Genomic_DNA"/>
</dbReference>
<evidence type="ECO:0000313" key="6">
    <source>
        <dbReference type="Proteomes" id="UP000185093"/>
    </source>
</evidence>
<keyword evidence="4" id="KW-0046">Antibiotic resistance</keyword>
<keyword evidence="2 4" id="KW-0808">Transferase</keyword>
<comment type="similarity">
    <text evidence="1 4">Belongs to the antibiotic N-acetyltransferase family.</text>
</comment>
<comment type="catalytic activity">
    <reaction evidence="4">
        <text>a 2-deoxystreptamine antibiotic + acetyl-CoA = an N(3)-acetyl-2-deoxystreptamine antibiotic + CoA + H(+)</text>
        <dbReference type="Rhea" id="RHEA:12665"/>
        <dbReference type="ChEBI" id="CHEBI:15378"/>
        <dbReference type="ChEBI" id="CHEBI:57287"/>
        <dbReference type="ChEBI" id="CHEBI:57288"/>
        <dbReference type="ChEBI" id="CHEBI:57921"/>
        <dbReference type="ChEBI" id="CHEBI:77452"/>
        <dbReference type="EC" id="2.3.1.81"/>
    </reaction>
</comment>
<dbReference type="EC" id="2.3.1.-" evidence="4"/>
<protein>
    <recommendedName>
        <fullName evidence="4">Aminoglycoside N(3)-acetyltransferase</fullName>
        <ecNumber evidence="4">2.3.1.-</ecNumber>
    </recommendedName>
</protein>
<organism evidence="5 6">
    <name type="scientific">Acetomicrobium flavidum</name>
    <dbReference type="NCBI Taxonomy" id="49896"/>
    <lineage>
        <taxon>Bacteria</taxon>
        <taxon>Thermotogati</taxon>
        <taxon>Synergistota</taxon>
        <taxon>Synergistia</taxon>
        <taxon>Synergistales</taxon>
        <taxon>Acetomicrobiaceae</taxon>
        <taxon>Acetomicrobium</taxon>
    </lineage>
</organism>
<gene>
    <name evidence="5" type="ORF">SAMN05444368_0570</name>
</gene>
<evidence type="ECO:0000256" key="2">
    <source>
        <dbReference type="ARBA" id="ARBA00022679"/>
    </source>
</evidence>